<dbReference type="InterPro" id="IPR000620">
    <property type="entry name" value="EamA_dom"/>
</dbReference>
<feature type="transmembrane region" description="Helical" evidence="1">
    <location>
        <begin position="237"/>
        <end position="261"/>
    </location>
</feature>
<keyword evidence="4" id="KW-1185">Reference proteome</keyword>
<dbReference type="Gene3D" id="1.10.3730.20">
    <property type="match status" value="1"/>
</dbReference>
<dbReference type="SUPFAM" id="SSF103481">
    <property type="entry name" value="Multidrug resistance efflux transporter EmrE"/>
    <property type="match status" value="2"/>
</dbReference>
<accession>A0A1I4SCL4</accession>
<evidence type="ECO:0000313" key="3">
    <source>
        <dbReference type="EMBL" id="SFM62219.1"/>
    </source>
</evidence>
<dbReference type="EMBL" id="FOUU01000002">
    <property type="protein sequence ID" value="SFM62219.1"/>
    <property type="molecule type" value="Genomic_DNA"/>
</dbReference>
<feature type="transmembrane region" description="Helical" evidence="1">
    <location>
        <begin position="32"/>
        <end position="54"/>
    </location>
</feature>
<keyword evidence="1" id="KW-0812">Transmembrane</keyword>
<dbReference type="OrthoDB" id="9790852at2"/>
<dbReference type="PANTHER" id="PTHR22911:SF76">
    <property type="entry name" value="EAMA DOMAIN-CONTAINING PROTEIN"/>
    <property type="match status" value="1"/>
</dbReference>
<feature type="transmembrane region" description="Helical" evidence="1">
    <location>
        <begin position="267"/>
        <end position="287"/>
    </location>
</feature>
<feature type="transmembrane region" description="Helical" evidence="1">
    <location>
        <begin position="148"/>
        <end position="169"/>
    </location>
</feature>
<feature type="domain" description="EamA" evidence="2">
    <location>
        <begin position="9"/>
        <end position="138"/>
    </location>
</feature>
<dbReference type="Pfam" id="PF00892">
    <property type="entry name" value="EamA"/>
    <property type="match status" value="2"/>
</dbReference>
<feature type="transmembrane region" description="Helical" evidence="1">
    <location>
        <begin position="121"/>
        <end position="142"/>
    </location>
</feature>
<dbReference type="STRING" id="39841.SAMN05660836_00889"/>
<proteinExistence type="predicted"/>
<feature type="domain" description="EamA" evidence="2">
    <location>
        <begin position="150"/>
        <end position="281"/>
    </location>
</feature>
<evidence type="ECO:0000259" key="2">
    <source>
        <dbReference type="Pfam" id="PF00892"/>
    </source>
</evidence>
<dbReference type="InterPro" id="IPR037185">
    <property type="entry name" value="EmrE-like"/>
</dbReference>
<evidence type="ECO:0000313" key="4">
    <source>
        <dbReference type="Proteomes" id="UP000199611"/>
    </source>
</evidence>
<organism evidence="3 4">
    <name type="scientific">Thermodesulforhabdus norvegica</name>
    <dbReference type="NCBI Taxonomy" id="39841"/>
    <lineage>
        <taxon>Bacteria</taxon>
        <taxon>Pseudomonadati</taxon>
        <taxon>Thermodesulfobacteriota</taxon>
        <taxon>Syntrophobacteria</taxon>
        <taxon>Syntrophobacterales</taxon>
        <taxon>Thermodesulforhabdaceae</taxon>
        <taxon>Thermodesulforhabdus</taxon>
    </lineage>
</organism>
<feature type="transmembrane region" description="Helical" evidence="1">
    <location>
        <begin position="66"/>
        <end position="87"/>
    </location>
</feature>
<dbReference type="RefSeq" id="WP_093393784.1">
    <property type="nucleotide sequence ID" value="NZ_FOUU01000002.1"/>
</dbReference>
<protein>
    <submittedName>
        <fullName evidence="3">Threonine/homoserine efflux transporter RhtA</fullName>
    </submittedName>
</protein>
<gene>
    <name evidence="3" type="ORF">SAMN05660836_00889</name>
</gene>
<dbReference type="PANTHER" id="PTHR22911">
    <property type="entry name" value="ACYL-MALONYL CONDENSING ENZYME-RELATED"/>
    <property type="match status" value="1"/>
</dbReference>
<feature type="transmembrane region" description="Helical" evidence="1">
    <location>
        <begin position="93"/>
        <end position="114"/>
    </location>
</feature>
<keyword evidence="1" id="KW-0472">Membrane</keyword>
<reference evidence="3 4" key="1">
    <citation type="submission" date="2016-10" db="EMBL/GenBank/DDBJ databases">
        <authorList>
            <person name="de Groot N.N."/>
        </authorList>
    </citation>
    <scope>NUCLEOTIDE SEQUENCE [LARGE SCALE GENOMIC DNA]</scope>
    <source>
        <strain evidence="3 4">DSM 9990</strain>
    </source>
</reference>
<evidence type="ECO:0000256" key="1">
    <source>
        <dbReference type="SAM" id="Phobius"/>
    </source>
</evidence>
<keyword evidence="1" id="KW-1133">Transmembrane helix</keyword>
<feature type="transmembrane region" description="Helical" evidence="1">
    <location>
        <begin position="207"/>
        <end position="225"/>
    </location>
</feature>
<dbReference type="GO" id="GO:0016020">
    <property type="term" value="C:membrane"/>
    <property type="evidence" value="ECO:0007669"/>
    <property type="project" value="InterPro"/>
</dbReference>
<dbReference type="AlphaFoldDB" id="A0A1I4SCL4"/>
<sequence>MHTPAWKICTVVLTGILAVSSASLFIRMASAPALTVAVYRVVIATTLLLISHFLRKDRKRETKKAPFPVIVGSGFCLAAHFAFWIASLDHTSVAVSVSLANTSPIFVVLMSVFFLKEKPGLTFWVGLPAAIIGSICLVQSGTSYENGNILGAGLAIAGAITLAGYLLMGRYALKRMPFHSYILYVYGTASIVLLILCVLLSTPLKGFSAQTYLYLILIGLIPQLIGHSAFNWALQHLPAFVVSVLILGEPMGATILAHLFLDEKISFSQAAGLAILGAGLVTCSLSAPTHSVDREIQTQ</sequence>
<feature type="transmembrane region" description="Helical" evidence="1">
    <location>
        <begin position="181"/>
        <end position="201"/>
    </location>
</feature>
<dbReference type="Proteomes" id="UP000199611">
    <property type="component" value="Unassembled WGS sequence"/>
</dbReference>
<name>A0A1I4SCL4_9BACT</name>